<evidence type="ECO:0000313" key="1">
    <source>
        <dbReference type="EMBL" id="EMB33097.1"/>
    </source>
</evidence>
<proteinExistence type="predicted"/>
<gene>
    <name evidence="1" type="ORF">HMPREF9726_01458</name>
</gene>
<reference evidence="1" key="1">
    <citation type="submission" date="2012-01" db="EMBL/GenBank/DDBJ databases">
        <title>The Genome Sequence of Treponema denticola H-22.</title>
        <authorList>
            <consortium name="The Broad Institute Genome Sequencing Platform"/>
            <person name="Earl A."/>
            <person name="Ward D."/>
            <person name="Feldgarden M."/>
            <person name="Gevers D."/>
            <person name="Blanton J.M."/>
            <person name="Fenno C.J."/>
            <person name="Baranova O.V."/>
            <person name="Mathney J."/>
            <person name="Dewhirst F.E."/>
            <person name="Izard J."/>
            <person name="Young S.K."/>
            <person name="Zeng Q."/>
            <person name="Gargeya S."/>
            <person name="Fitzgerald M."/>
            <person name="Haas B."/>
            <person name="Abouelleil A."/>
            <person name="Alvarado L."/>
            <person name="Arachchi H.M."/>
            <person name="Berlin A."/>
            <person name="Chapman S.B."/>
            <person name="Gearin G."/>
            <person name="Goldberg J."/>
            <person name="Griggs A."/>
            <person name="Gujja S."/>
            <person name="Hansen M."/>
            <person name="Heiman D."/>
            <person name="Howarth C."/>
            <person name="Larimer J."/>
            <person name="Lui A."/>
            <person name="MacDonald P.J.P."/>
            <person name="McCowen C."/>
            <person name="Montmayeur A."/>
            <person name="Murphy C."/>
            <person name="Neiman D."/>
            <person name="Pearson M."/>
            <person name="Priest M."/>
            <person name="Roberts A."/>
            <person name="Saif S."/>
            <person name="Shea T."/>
            <person name="Sisk P."/>
            <person name="Stolte C."/>
            <person name="Sykes S."/>
            <person name="Wortman J."/>
            <person name="Nusbaum C."/>
            <person name="Birren B."/>
        </authorList>
    </citation>
    <scope>NUCLEOTIDE SEQUENCE [LARGE SCALE GENOMIC DNA]</scope>
    <source>
        <strain evidence="1">H-22</strain>
    </source>
</reference>
<accession>A0A0E2E3L8</accession>
<sequence length="152" mass="18214">MFDMEPVIIKKIFKNQPHYILTWSPLKKADKYQINRAVPAMSGVYELYKMDKEKHLNLLSVTHAWYGGLRSNIREAIDPDTKTDPERRKILEDDDIELYYRYSCSDSFGDLLDVVWFLHSTYFPDDIRVESSNRYENFFLTERAPDKVYWLE</sequence>
<dbReference type="EMBL" id="AGDV01000012">
    <property type="protein sequence ID" value="EMB33097.1"/>
    <property type="molecule type" value="Genomic_DNA"/>
</dbReference>
<dbReference type="RefSeq" id="WP_002666899.1">
    <property type="nucleotide sequence ID" value="NZ_CM001795.1"/>
</dbReference>
<protein>
    <submittedName>
        <fullName evidence="1">Uncharacterized protein</fullName>
    </submittedName>
</protein>
<organism evidence="1">
    <name type="scientific">Treponema denticola H-22</name>
    <dbReference type="NCBI Taxonomy" id="999432"/>
    <lineage>
        <taxon>Bacteria</taxon>
        <taxon>Pseudomonadati</taxon>
        <taxon>Spirochaetota</taxon>
        <taxon>Spirochaetia</taxon>
        <taxon>Spirochaetales</taxon>
        <taxon>Treponemataceae</taxon>
        <taxon>Treponema</taxon>
    </lineage>
</organism>
<dbReference type="Proteomes" id="UP000011705">
    <property type="component" value="Chromosome"/>
</dbReference>
<name>A0A0E2E3L8_TREDN</name>
<comment type="caution">
    <text evidence="1">The sequence shown here is derived from an EMBL/GenBank/DDBJ whole genome shotgun (WGS) entry which is preliminary data.</text>
</comment>
<dbReference type="AlphaFoldDB" id="A0A0E2E3L8"/>
<dbReference type="HOGENOM" id="CLU_1748856_0_0_12"/>
<dbReference type="PATRIC" id="fig|999432.5.peg.1512"/>